<organism evidence="2 3">
    <name type="scientific">Arxiozyma heterogenica</name>
    <dbReference type="NCBI Taxonomy" id="278026"/>
    <lineage>
        <taxon>Eukaryota</taxon>
        <taxon>Fungi</taxon>
        <taxon>Dikarya</taxon>
        <taxon>Ascomycota</taxon>
        <taxon>Saccharomycotina</taxon>
        <taxon>Saccharomycetes</taxon>
        <taxon>Saccharomycetales</taxon>
        <taxon>Saccharomycetaceae</taxon>
        <taxon>Arxiozyma</taxon>
    </lineage>
</organism>
<reference evidence="3" key="1">
    <citation type="submission" date="2023-07" db="EMBL/GenBank/DDBJ databases">
        <title>A draft genome of Kazachstania heterogenica Y-27499.</title>
        <authorList>
            <person name="Donic C."/>
            <person name="Kralova J.S."/>
            <person name="Fidel L."/>
            <person name="Ben-Dor S."/>
            <person name="Jung S."/>
        </authorList>
    </citation>
    <scope>NUCLEOTIDE SEQUENCE [LARGE SCALE GENOMIC DNA]</scope>
    <source>
        <strain evidence="3">Y27499</strain>
    </source>
</reference>
<comment type="caution">
    <text evidence="2">The sequence shown here is derived from an EMBL/GenBank/DDBJ whole genome shotgun (WGS) entry which is preliminary data.</text>
</comment>
<dbReference type="PANTHER" id="PTHR16148:SF14">
    <property type="entry name" value="MYND-TYPE DOMAIN-CONTAINING PROTEIN"/>
    <property type="match status" value="1"/>
</dbReference>
<evidence type="ECO:0000313" key="2">
    <source>
        <dbReference type="EMBL" id="KAK5781365.1"/>
    </source>
</evidence>
<feature type="region of interest" description="Disordered" evidence="1">
    <location>
        <begin position="1110"/>
        <end position="1138"/>
    </location>
</feature>
<evidence type="ECO:0000256" key="1">
    <source>
        <dbReference type="SAM" id="MobiDB-lite"/>
    </source>
</evidence>
<accession>A0AAN8A9I3</accession>
<evidence type="ECO:0000313" key="3">
    <source>
        <dbReference type="Proteomes" id="UP001306508"/>
    </source>
</evidence>
<dbReference type="EMBL" id="JAWIZZ010000036">
    <property type="protein sequence ID" value="KAK5781365.1"/>
    <property type="molecule type" value="Genomic_DNA"/>
</dbReference>
<sequence length="1224" mass="142395">MNNTNTNINKNIDNFTSLKQRVSGYKPSLRSLRTQISKEIESPTEDLYYLFIESTAVVLFTTKIGLSILNELYNINLGKYDKLINTYDEKLKLALSYMHSNWSLLTLLKFYRFCLFNDLSFLDIRNYNDPLYKNNLLNQLYDGSNWQDSLTLTSLACNTDFNILIDLLRFFTADIENCLTEMTIHYVTDPKWYITGKIPTSTKYQYLGGFIVTQYDRAHTTYDFFLNIDLNTNSEDFSEKNFLSKNELVKLYLKPITKSDFWDVLFISVRSTDTAIEYFHELSKYDENREYLIKLQRASNQQQYIDNNKPHINANIGITNISSVDKNSNSMVDINWHSELRYGILSLMLNLKSFNDFLCTSLQFEMLCTLVDPLTQPLPNDKYIISIDLLANLFLSSCYNDLKSGRIRYQGYETRFHIGLNMERIILNSMERLNCEDYNHLQSLGVDNFDNKNIEHWWNLMYSWLPHGLNTQDLELLYMVNIMAVYVIYKLFSDKPVQLNPFLSTLISVWKKLSCIILFSLDIDRMLEQDNVRETPLLVRATIRGASALRAVIATVLNNYMEYMEHDFKHEPINTFMSPHGRKLCQGALYTDIRSYAAAMLALGVDLKNVTELFSDLQAGDRFDEDIRYMFEYEYEDYNIVDDEPQINGVSVTKRINDNKRTNSKNNEDNILENENIGKLFQQRRCDCIFDDDKIHGAQMITSKNNTVIEENNTVMTTNNQENVNSNNPIAGRSKAFFEFDYSGKDWRDVPRGLNLYYASTYQFIVSPKLEDVSKLIVKASTTALAYDEAILLLRLVSSCVKEEQESMIFSHLNEISNYNKRQQDGNKAKIVTPEDIYELLCDNSTFGEILYINHELGWRLMDEMLMCNGYRRVLIWFLTHMEINHTLIHYIFELVMGLRGQDFESNATLEDMKKLLLHDILVSQNHKTESSSVNSGNKDKFPFSRQGPLILSDIETSMLLQEFFTNAAIYLSNKNNLNSNPAQYDVNDNMGVGESSEEGSEYVSLYAIGLVKLICFMVRTLMENGKFDFVKTECSFELQTLLMNWIGLIPEAQELFFMMKSNIADKDIATDHRNNSIIGIDSDFSESKINTDDRSRRYIITSEEIESGNLFKDDDDDSVSQVSSNSENKHSNREDDDIDEYSKKLLKLLPHTVNKDQDNNKENHAFSTLRSYMRRHSFVQGVPVTGRKVVHRGTKILPMKQNERPISIREYMENYDYFTQHEW</sequence>
<keyword evidence="3" id="KW-1185">Reference proteome</keyword>
<proteinExistence type="predicted"/>
<name>A0AAN8A9I3_9SACH</name>
<dbReference type="PANTHER" id="PTHR16148">
    <property type="entry name" value="NF-KAPPA-B-REPRESSING FACTOR-RELATED"/>
    <property type="match status" value="1"/>
</dbReference>
<gene>
    <name evidence="2" type="ORF">RI543_001206</name>
</gene>
<protein>
    <submittedName>
        <fullName evidence="2">Uncharacterized protein</fullName>
    </submittedName>
</protein>
<dbReference type="Proteomes" id="UP001306508">
    <property type="component" value="Unassembled WGS sequence"/>
</dbReference>
<dbReference type="AlphaFoldDB" id="A0AAN8A9I3"/>